<dbReference type="RefSeq" id="XP_002288327.1">
    <property type="nucleotide sequence ID" value="XM_002288291.1"/>
</dbReference>
<feature type="compositionally biased region" description="Low complexity" evidence="1">
    <location>
        <begin position="128"/>
        <end position="141"/>
    </location>
</feature>
<evidence type="ECO:0000259" key="2">
    <source>
        <dbReference type="Pfam" id="PF20710"/>
    </source>
</evidence>
<feature type="compositionally biased region" description="Polar residues" evidence="1">
    <location>
        <begin position="142"/>
        <end position="151"/>
    </location>
</feature>
<accession>B8BXT8</accession>
<dbReference type="InterPro" id="IPR049227">
    <property type="entry name" value="DUF6824"/>
</dbReference>
<dbReference type="EMBL" id="CM000640">
    <property type="protein sequence ID" value="EED93763.1"/>
    <property type="molecule type" value="Genomic_DNA"/>
</dbReference>
<dbReference type="Pfam" id="PF20710">
    <property type="entry name" value="DUF6824"/>
    <property type="match status" value="1"/>
</dbReference>
<feature type="region of interest" description="Disordered" evidence="1">
    <location>
        <begin position="414"/>
        <end position="436"/>
    </location>
</feature>
<reference evidence="3 4" key="1">
    <citation type="journal article" date="2004" name="Science">
        <title>The genome of the diatom Thalassiosira pseudonana: ecology, evolution, and metabolism.</title>
        <authorList>
            <person name="Armbrust E.V."/>
            <person name="Berges J.A."/>
            <person name="Bowler C."/>
            <person name="Green B.R."/>
            <person name="Martinez D."/>
            <person name="Putnam N.H."/>
            <person name="Zhou S."/>
            <person name="Allen A.E."/>
            <person name="Apt K.E."/>
            <person name="Bechner M."/>
            <person name="Brzezinski M.A."/>
            <person name="Chaal B.K."/>
            <person name="Chiovitti A."/>
            <person name="Davis A.K."/>
            <person name="Demarest M.S."/>
            <person name="Detter J.C."/>
            <person name="Glavina T."/>
            <person name="Goodstein D."/>
            <person name="Hadi M.Z."/>
            <person name="Hellsten U."/>
            <person name="Hildebrand M."/>
            <person name="Jenkins B.D."/>
            <person name="Jurka J."/>
            <person name="Kapitonov V.V."/>
            <person name="Kroger N."/>
            <person name="Lau W.W."/>
            <person name="Lane T.W."/>
            <person name="Larimer F.W."/>
            <person name="Lippmeier J.C."/>
            <person name="Lucas S."/>
            <person name="Medina M."/>
            <person name="Montsant A."/>
            <person name="Obornik M."/>
            <person name="Parker M.S."/>
            <person name="Palenik B."/>
            <person name="Pazour G.J."/>
            <person name="Richardson P.M."/>
            <person name="Rynearson T.A."/>
            <person name="Saito M.A."/>
            <person name="Schwartz D.C."/>
            <person name="Thamatrakoln K."/>
            <person name="Valentin K."/>
            <person name="Vardi A."/>
            <person name="Wilkerson F.P."/>
            <person name="Rokhsar D.S."/>
        </authorList>
    </citation>
    <scope>NUCLEOTIDE SEQUENCE [LARGE SCALE GENOMIC DNA]</scope>
    <source>
        <strain evidence="3 4">CCMP1335</strain>
    </source>
</reference>
<name>B8BXT8_THAPS</name>
<dbReference type="AlphaFoldDB" id="B8BXT8"/>
<dbReference type="InParanoid" id="B8BXT8"/>
<evidence type="ECO:0000313" key="3">
    <source>
        <dbReference type="EMBL" id="EED93763.1"/>
    </source>
</evidence>
<keyword evidence="4" id="KW-1185">Reference proteome</keyword>
<dbReference type="GeneID" id="7451657"/>
<feature type="domain" description="DUF6824" evidence="2">
    <location>
        <begin position="16"/>
        <end position="118"/>
    </location>
</feature>
<dbReference type="Proteomes" id="UP000001449">
    <property type="component" value="Chromosome 3"/>
</dbReference>
<evidence type="ECO:0000313" key="4">
    <source>
        <dbReference type="Proteomes" id="UP000001449"/>
    </source>
</evidence>
<evidence type="ECO:0000256" key="1">
    <source>
        <dbReference type="SAM" id="MobiDB-lite"/>
    </source>
</evidence>
<proteinExistence type="predicted"/>
<gene>
    <name evidence="3" type="ORF">THAPSDRAFT_3447</name>
</gene>
<feature type="region of interest" description="Disordered" evidence="1">
    <location>
        <begin position="113"/>
        <end position="184"/>
    </location>
</feature>
<reference evidence="3 4" key="2">
    <citation type="journal article" date="2008" name="Nature">
        <title>The Phaeodactylum genome reveals the evolutionary history of diatom genomes.</title>
        <authorList>
            <person name="Bowler C."/>
            <person name="Allen A.E."/>
            <person name="Badger J.H."/>
            <person name="Grimwood J."/>
            <person name="Jabbari K."/>
            <person name="Kuo A."/>
            <person name="Maheswari U."/>
            <person name="Martens C."/>
            <person name="Maumus F."/>
            <person name="Otillar R.P."/>
            <person name="Rayko E."/>
            <person name="Salamov A."/>
            <person name="Vandepoele K."/>
            <person name="Beszteri B."/>
            <person name="Gruber A."/>
            <person name="Heijde M."/>
            <person name="Katinka M."/>
            <person name="Mock T."/>
            <person name="Valentin K."/>
            <person name="Verret F."/>
            <person name="Berges J.A."/>
            <person name="Brownlee C."/>
            <person name="Cadoret J.P."/>
            <person name="Chiovitti A."/>
            <person name="Choi C.J."/>
            <person name="Coesel S."/>
            <person name="De Martino A."/>
            <person name="Detter J.C."/>
            <person name="Durkin C."/>
            <person name="Falciatore A."/>
            <person name="Fournet J."/>
            <person name="Haruta M."/>
            <person name="Huysman M.J."/>
            <person name="Jenkins B.D."/>
            <person name="Jiroutova K."/>
            <person name="Jorgensen R.E."/>
            <person name="Joubert Y."/>
            <person name="Kaplan A."/>
            <person name="Kroger N."/>
            <person name="Kroth P.G."/>
            <person name="La Roche J."/>
            <person name="Lindquist E."/>
            <person name="Lommer M."/>
            <person name="Martin-Jezequel V."/>
            <person name="Lopez P.J."/>
            <person name="Lucas S."/>
            <person name="Mangogna M."/>
            <person name="McGinnis K."/>
            <person name="Medlin L.K."/>
            <person name="Montsant A."/>
            <person name="Oudot-Le Secq M.P."/>
            <person name="Napoli C."/>
            <person name="Obornik M."/>
            <person name="Parker M.S."/>
            <person name="Petit J.L."/>
            <person name="Porcel B.M."/>
            <person name="Poulsen N."/>
            <person name="Robison M."/>
            <person name="Rychlewski L."/>
            <person name="Rynearson T.A."/>
            <person name="Schmutz J."/>
            <person name="Shapiro H."/>
            <person name="Siaut M."/>
            <person name="Stanley M."/>
            <person name="Sussman M.R."/>
            <person name="Taylor A.R."/>
            <person name="Vardi A."/>
            <person name="von Dassow P."/>
            <person name="Vyverman W."/>
            <person name="Willis A."/>
            <person name="Wyrwicz L.S."/>
            <person name="Rokhsar D.S."/>
            <person name="Weissenbach J."/>
            <person name="Armbrust E.V."/>
            <person name="Green B.R."/>
            <person name="Van de Peer Y."/>
            <person name="Grigoriev I.V."/>
        </authorList>
    </citation>
    <scope>NUCLEOTIDE SEQUENCE [LARGE SCALE GENOMIC DNA]</scope>
    <source>
        <strain evidence="3 4">CCMP1335</strain>
    </source>
</reference>
<protein>
    <recommendedName>
        <fullName evidence="2">DUF6824 domain-containing protein</fullName>
    </recommendedName>
</protein>
<sequence length="610" mass="66948">MSLSFPQIITEIGEHDVLCGRGNSAVQNVGNISFRELVSARKAEYLSTNQRDVVTKNRIAREIVHVIRSNGGRFLRKHELFTTALNSEGGASKQKVATVYELVDEGTVLEKTKQALRQKASPSVTGAPSKSNSPESSSGKSDATTPPSTHNVGDRHQPPSEYVPPEGPGLNGNASLHVQQQGGGGFENSQQWLFEQYHHHLQMLHYHSASLQQAVQDQKITWEAFENAHKMTRDGKHSEGHPQMMNNQHHPPYHPALPPPNHFAYAFPTDAMSMPYATTPAARRPSLPFATTPATTMSMPMPQMHYDAAPAASALSLSTYMQHMPFAATLAAAAPSTSTVIPAQPSAFSGGGNDQEMINDVRSQQQRLVARFRTNHHATAIQHIADTTTNTPSDGFISDSELKRLEAIFAQPASAPPNDLIDRKPPEMTSGKARHDVSCHMSIASTKKSNDDFLAEIEEMSFGSLSISLGDFTDLSTLNERSTAISKQTASKRESLETDEETIHEDRVHLSRARTASVSFNPYDASTTPKTNLPPKTLEKPRRKSLSAYYREVKNCSSIAPNPHEDVPTLHYMHRASSSDHLVDTLSFCSMSISDSLDFKSYRSSAQESN</sequence>
<dbReference type="KEGG" id="tps:THAPSDRAFT_3447"/>
<dbReference type="PaxDb" id="35128-Thaps3447"/>
<organism evidence="3 4">
    <name type="scientific">Thalassiosira pseudonana</name>
    <name type="common">Marine diatom</name>
    <name type="synonym">Cyclotella nana</name>
    <dbReference type="NCBI Taxonomy" id="35128"/>
    <lineage>
        <taxon>Eukaryota</taxon>
        <taxon>Sar</taxon>
        <taxon>Stramenopiles</taxon>
        <taxon>Ochrophyta</taxon>
        <taxon>Bacillariophyta</taxon>
        <taxon>Coscinodiscophyceae</taxon>
        <taxon>Thalassiosirophycidae</taxon>
        <taxon>Thalassiosirales</taxon>
        <taxon>Thalassiosiraceae</taxon>
        <taxon>Thalassiosira</taxon>
    </lineage>
</organism>
<dbReference type="HOGENOM" id="CLU_448001_0_0_1"/>